<gene>
    <name evidence="1" type="ORF">FCC1311_094632</name>
</gene>
<reference evidence="1 2" key="1">
    <citation type="submission" date="2017-12" db="EMBL/GenBank/DDBJ databases">
        <title>Sequencing, de novo assembly and annotation of complete genome of a new Thraustochytrid species, strain FCC1311.</title>
        <authorList>
            <person name="Sedici K."/>
            <person name="Godart F."/>
            <person name="Aiese Cigliano R."/>
            <person name="Sanseverino W."/>
            <person name="Barakat M."/>
            <person name="Ortet P."/>
            <person name="Marechal E."/>
            <person name="Cagnac O."/>
            <person name="Amato A."/>
        </authorList>
    </citation>
    <scope>NUCLEOTIDE SEQUENCE [LARGE SCALE GENOMIC DNA]</scope>
</reference>
<dbReference type="AlphaFoldDB" id="A0A2R5GSF4"/>
<evidence type="ECO:0000313" key="2">
    <source>
        <dbReference type="Proteomes" id="UP000241890"/>
    </source>
</evidence>
<organism evidence="1 2">
    <name type="scientific">Hondaea fermentalgiana</name>
    <dbReference type="NCBI Taxonomy" id="2315210"/>
    <lineage>
        <taxon>Eukaryota</taxon>
        <taxon>Sar</taxon>
        <taxon>Stramenopiles</taxon>
        <taxon>Bigyra</taxon>
        <taxon>Labyrinthulomycetes</taxon>
        <taxon>Thraustochytrida</taxon>
        <taxon>Thraustochytriidae</taxon>
        <taxon>Hondaea</taxon>
    </lineage>
</organism>
<keyword evidence="2" id="KW-1185">Reference proteome</keyword>
<accession>A0A2R5GSF4</accession>
<proteinExistence type="predicted"/>
<sequence length="135" mass="15039">MAKKKKGGKAKAKGGDAKAVEKRAVVPMEPPGWIKVQLKLVNWTFDNETIFVRPNSALHSIARRVKEKHGHVSDLALYKGQVTPANLLEDLNQTFDDLGLEGALRREDAKAVSIYYDFKPILDSSPLLLITPRTF</sequence>
<name>A0A2R5GSF4_9STRA</name>
<dbReference type="InParanoid" id="A0A2R5GSF4"/>
<evidence type="ECO:0000313" key="1">
    <source>
        <dbReference type="EMBL" id="GBG33239.1"/>
    </source>
</evidence>
<comment type="caution">
    <text evidence="1">The sequence shown here is derived from an EMBL/GenBank/DDBJ whole genome shotgun (WGS) entry which is preliminary data.</text>
</comment>
<dbReference type="Proteomes" id="UP000241890">
    <property type="component" value="Unassembled WGS sequence"/>
</dbReference>
<dbReference type="EMBL" id="BEYU01000149">
    <property type="protein sequence ID" value="GBG33239.1"/>
    <property type="molecule type" value="Genomic_DNA"/>
</dbReference>
<protein>
    <submittedName>
        <fullName evidence="1">Uncharacterized protein</fullName>
    </submittedName>
</protein>